<keyword evidence="3" id="KW-1185">Reference proteome</keyword>
<protein>
    <submittedName>
        <fullName evidence="2">Uncharacterized protein</fullName>
    </submittedName>
</protein>
<name>A0A5C7IH23_9ROSI</name>
<dbReference type="GO" id="GO:0006383">
    <property type="term" value="P:transcription by RNA polymerase III"/>
    <property type="evidence" value="ECO:0007669"/>
    <property type="project" value="InterPro"/>
</dbReference>
<proteinExistence type="predicted"/>
<gene>
    <name evidence="2" type="ORF">EZV62_003552</name>
</gene>
<keyword evidence="1" id="KW-0802">TPR repeat</keyword>
<dbReference type="EMBL" id="VAHF01000002">
    <property type="protein sequence ID" value="TXG68617.1"/>
    <property type="molecule type" value="Genomic_DNA"/>
</dbReference>
<dbReference type="Proteomes" id="UP000323000">
    <property type="component" value="Chromosome 2"/>
</dbReference>
<dbReference type="SUPFAM" id="SSF48452">
    <property type="entry name" value="TPR-like"/>
    <property type="match status" value="1"/>
</dbReference>
<evidence type="ECO:0000313" key="2">
    <source>
        <dbReference type="EMBL" id="TXG68617.1"/>
    </source>
</evidence>
<organism evidence="2 3">
    <name type="scientific">Acer yangbiense</name>
    <dbReference type="NCBI Taxonomy" id="1000413"/>
    <lineage>
        <taxon>Eukaryota</taxon>
        <taxon>Viridiplantae</taxon>
        <taxon>Streptophyta</taxon>
        <taxon>Embryophyta</taxon>
        <taxon>Tracheophyta</taxon>
        <taxon>Spermatophyta</taxon>
        <taxon>Magnoliopsida</taxon>
        <taxon>eudicotyledons</taxon>
        <taxon>Gunneridae</taxon>
        <taxon>Pentapetalae</taxon>
        <taxon>rosids</taxon>
        <taxon>malvids</taxon>
        <taxon>Sapindales</taxon>
        <taxon>Sapindaceae</taxon>
        <taxon>Hippocastanoideae</taxon>
        <taxon>Acereae</taxon>
        <taxon>Acer</taxon>
    </lineage>
</organism>
<dbReference type="Gene3D" id="1.25.40.10">
    <property type="entry name" value="Tetratricopeptide repeat domain"/>
    <property type="match status" value="1"/>
</dbReference>
<dbReference type="PANTHER" id="PTHR23082:SF0">
    <property type="entry name" value="GENERAL TRANSCRIPTION FACTOR 3C POLYPEPTIDE 3"/>
    <property type="match status" value="1"/>
</dbReference>
<accession>A0A5C7IH23</accession>
<dbReference type="InterPro" id="IPR039340">
    <property type="entry name" value="Tfc4/TFIIIC-102/Sfc4"/>
</dbReference>
<comment type="caution">
    <text evidence="2">The sequence shown here is derived from an EMBL/GenBank/DDBJ whole genome shotgun (WGS) entry which is preliminary data.</text>
</comment>
<dbReference type="SMART" id="SM00028">
    <property type="entry name" value="TPR"/>
    <property type="match status" value="2"/>
</dbReference>
<dbReference type="PROSITE" id="PS50005">
    <property type="entry name" value="TPR"/>
    <property type="match status" value="1"/>
</dbReference>
<dbReference type="InterPro" id="IPR019734">
    <property type="entry name" value="TPR_rpt"/>
</dbReference>
<evidence type="ECO:0000313" key="3">
    <source>
        <dbReference type="Proteomes" id="UP000323000"/>
    </source>
</evidence>
<reference evidence="3" key="1">
    <citation type="journal article" date="2019" name="Gigascience">
        <title>De novo genome assembly of the endangered Acer yangbiense, a plant species with extremely small populations endemic to Yunnan Province, China.</title>
        <authorList>
            <person name="Yang J."/>
            <person name="Wariss H.M."/>
            <person name="Tao L."/>
            <person name="Zhang R."/>
            <person name="Yun Q."/>
            <person name="Hollingsworth P."/>
            <person name="Dao Z."/>
            <person name="Luo G."/>
            <person name="Guo H."/>
            <person name="Ma Y."/>
            <person name="Sun W."/>
        </authorList>
    </citation>
    <scope>NUCLEOTIDE SEQUENCE [LARGE SCALE GENOMIC DNA]</scope>
    <source>
        <strain evidence="3">cv. Malutang</strain>
    </source>
</reference>
<feature type="repeat" description="TPR" evidence="1">
    <location>
        <begin position="93"/>
        <end position="126"/>
    </location>
</feature>
<dbReference type="Pfam" id="PF13181">
    <property type="entry name" value="TPR_8"/>
    <property type="match status" value="1"/>
</dbReference>
<dbReference type="OrthoDB" id="9991317at2759"/>
<sequence>MEEMAEEEFLTYEALAEKNEGSEKKKSKTEYEKKSMEALMDGRLKFDECLARQLFIMLMHVLKRKLLMVHLLTLWLQAISVLTKVVMLNPCLPDTYHTLGLVYDTIDNAEKAAGFYELATEINPKDSTLWKRLCAYFVEQGKIDKAKRCLKKARAAEPYGEIVQLCPENVEALKKGAKVLLVFWRTILKVINLNSEVDSGIIDLLASVFMETNAYDKALQHIEHSHLVYYSGEELPLNLKIRAGICHIHLGNMEKSKILLTVIQQESVSAHAELIIEVADTFKSLKHFNAALKHYHML</sequence>
<dbReference type="GO" id="GO:0000127">
    <property type="term" value="C:transcription factor TFIIIC complex"/>
    <property type="evidence" value="ECO:0007669"/>
    <property type="project" value="TreeGrafter"/>
</dbReference>
<dbReference type="AlphaFoldDB" id="A0A5C7IH23"/>
<dbReference type="PANTHER" id="PTHR23082">
    <property type="entry name" value="TRANSCRIPTION INITIATION FACTOR IIIC TFIIIC , POLYPEPTIDE 3-RELATED"/>
    <property type="match status" value="1"/>
</dbReference>
<evidence type="ECO:0000256" key="1">
    <source>
        <dbReference type="PROSITE-ProRule" id="PRU00339"/>
    </source>
</evidence>
<dbReference type="InterPro" id="IPR011990">
    <property type="entry name" value="TPR-like_helical_dom_sf"/>
</dbReference>